<dbReference type="AlphaFoldDB" id="A0A521BZN0"/>
<reference evidence="1 2" key="1">
    <citation type="submission" date="2017-05" db="EMBL/GenBank/DDBJ databases">
        <authorList>
            <person name="Varghese N."/>
            <person name="Submissions S."/>
        </authorList>
    </citation>
    <scope>NUCLEOTIDE SEQUENCE [LARGE SCALE GENOMIC DNA]</scope>
    <source>
        <strain evidence="1 2">DSM 46834</strain>
    </source>
</reference>
<dbReference type="GO" id="GO:0006788">
    <property type="term" value="P:heme oxidation"/>
    <property type="evidence" value="ECO:0007669"/>
    <property type="project" value="InterPro"/>
</dbReference>
<organism evidence="1 2">
    <name type="scientific">Geodermatophilus aquaeductus</name>
    <dbReference type="NCBI Taxonomy" id="1564161"/>
    <lineage>
        <taxon>Bacteria</taxon>
        <taxon>Bacillati</taxon>
        <taxon>Actinomycetota</taxon>
        <taxon>Actinomycetes</taxon>
        <taxon>Geodermatophilales</taxon>
        <taxon>Geodermatophilaceae</taxon>
        <taxon>Geodermatophilus</taxon>
    </lineage>
</organism>
<dbReference type="GO" id="GO:0004392">
    <property type="term" value="F:heme oxygenase (decyclizing) activity"/>
    <property type="evidence" value="ECO:0007669"/>
    <property type="project" value="InterPro"/>
</dbReference>
<protein>
    <submittedName>
        <fullName evidence="1">Heme oxygenase</fullName>
    </submittedName>
</protein>
<evidence type="ECO:0000313" key="1">
    <source>
        <dbReference type="EMBL" id="SMO52659.1"/>
    </source>
</evidence>
<dbReference type="Proteomes" id="UP000317484">
    <property type="component" value="Unassembled WGS sequence"/>
</dbReference>
<keyword evidence="2" id="KW-1185">Reference proteome</keyword>
<dbReference type="SUPFAM" id="SSF48613">
    <property type="entry name" value="Heme oxygenase-like"/>
    <property type="match status" value="1"/>
</dbReference>
<name>A0A521BZN0_9ACTN</name>
<accession>A0A521BZN0</accession>
<dbReference type="InterPro" id="IPR016084">
    <property type="entry name" value="Haem_Oase-like_multi-hlx"/>
</dbReference>
<evidence type="ECO:0000313" key="2">
    <source>
        <dbReference type="Proteomes" id="UP000317484"/>
    </source>
</evidence>
<dbReference type="EMBL" id="FXTJ01000002">
    <property type="protein sequence ID" value="SMO52659.1"/>
    <property type="molecule type" value="Genomic_DNA"/>
</dbReference>
<dbReference type="CDD" id="cd19166">
    <property type="entry name" value="HemeO-bac"/>
    <property type="match status" value="1"/>
</dbReference>
<dbReference type="InterPro" id="IPR016053">
    <property type="entry name" value="Haem_Oase-like"/>
</dbReference>
<proteinExistence type="predicted"/>
<gene>
    <name evidence="1" type="ORF">SAMN06273567_10233</name>
</gene>
<sequence>MPRDAGGAGDVLRDLRTATAAEHEQVEAHLDLMDPTLDRDRLAGVLGRLHAFWAAAEAGLDDWAARHRADAAALDWTRRRRSGLYAADLAALGGAAVDDRPDLPAVDGTDEALGRLYVLEGSTLGGTFIDRHLAGLPGLAGGPRVRAFSPYGEDTGAMWAAFRRFTRAHVEAGGDARRVVDAARQTFAVLAEWCVPAARAQEAPA</sequence>
<dbReference type="Pfam" id="PF01126">
    <property type="entry name" value="Heme_oxygenase"/>
    <property type="match status" value="1"/>
</dbReference>
<dbReference type="Gene3D" id="1.20.910.10">
    <property type="entry name" value="Heme oxygenase-like"/>
    <property type="match status" value="1"/>
</dbReference>
<dbReference type="RefSeq" id="WP_246065793.1">
    <property type="nucleotide sequence ID" value="NZ_FXTJ01000002.1"/>
</dbReference>